<dbReference type="PANTHER" id="PTHR42760">
    <property type="entry name" value="SHORT-CHAIN DEHYDROGENASES/REDUCTASES FAMILY MEMBER"/>
    <property type="match status" value="1"/>
</dbReference>
<dbReference type="InterPro" id="IPR027477">
    <property type="entry name" value="Succ_DH/fumarate_Rdtase_cat_sf"/>
</dbReference>
<dbReference type="SUPFAM" id="SSF103473">
    <property type="entry name" value="MFS general substrate transporter"/>
    <property type="match status" value="1"/>
</dbReference>
<dbReference type="Pfam" id="PF07690">
    <property type="entry name" value="MFS_1"/>
    <property type="match status" value="1"/>
</dbReference>
<dbReference type="PRINTS" id="PR00081">
    <property type="entry name" value="GDHRDH"/>
</dbReference>
<keyword evidence="3 7" id="KW-0812">Transmembrane</keyword>
<keyword evidence="4 7" id="KW-1133">Transmembrane helix</keyword>
<evidence type="ECO:0000256" key="4">
    <source>
        <dbReference type="ARBA" id="ARBA00022989"/>
    </source>
</evidence>
<comment type="subcellular location">
    <subcellularLocation>
        <location evidence="1">Cell membrane</location>
        <topology evidence="1">Multi-pass membrane protein</topology>
    </subcellularLocation>
</comment>
<feature type="transmembrane region" description="Helical" evidence="7">
    <location>
        <begin position="396"/>
        <end position="415"/>
    </location>
</feature>
<proteinExistence type="inferred from homology"/>
<comment type="similarity">
    <text evidence="2">Belongs to the short-chain dehydrogenases/reductases (SDR) family.</text>
</comment>
<dbReference type="Proteomes" id="UP000589036">
    <property type="component" value="Unassembled WGS sequence"/>
</dbReference>
<dbReference type="InterPro" id="IPR036188">
    <property type="entry name" value="FAD/NAD-bd_sf"/>
</dbReference>
<keyword evidence="6 7" id="KW-0472">Membrane</keyword>
<reference evidence="9 10" key="1">
    <citation type="submission" date="2020-07" db="EMBL/GenBank/DDBJ databases">
        <title>Sequencing the genomes of 1000 actinobacteria strains.</title>
        <authorList>
            <person name="Klenk H.-P."/>
        </authorList>
    </citation>
    <scope>NUCLEOTIDE SEQUENCE [LARGE SCALE GENOMIC DNA]</scope>
    <source>
        <strain evidence="9 10">CXB654</strain>
    </source>
</reference>
<evidence type="ECO:0000256" key="2">
    <source>
        <dbReference type="ARBA" id="ARBA00006484"/>
    </source>
</evidence>
<dbReference type="InterPro" id="IPR002347">
    <property type="entry name" value="SDR_fam"/>
</dbReference>
<evidence type="ECO:0000313" key="10">
    <source>
        <dbReference type="Proteomes" id="UP000589036"/>
    </source>
</evidence>
<feature type="transmembrane region" description="Helical" evidence="7">
    <location>
        <begin position="329"/>
        <end position="354"/>
    </location>
</feature>
<evidence type="ECO:0000256" key="6">
    <source>
        <dbReference type="ARBA" id="ARBA00023136"/>
    </source>
</evidence>
<evidence type="ECO:0000256" key="5">
    <source>
        <dbReference type="ARBA" id="ARBA00023002"/>
    </source>
</evidence>
<feature type="transmembrane region" description="Helical" evidence="7">
    <location>
        <begin position="366"/>
        <end position="384"/>
    </location>
</feature>
<organism evidence="9 10">
    <name type="scientific">Spinactinospora alkalitolerans</name>
    <dbReference type="NCBI Taxonomy" id="687207"/>
    <lineage>
        <taxon>Bacteria</taxon>
        <taxon>Bacillati</taxon>
        <taxon>Actinomycetota</taxon>
        <taxon>Actinomycetes</taxon>
        <taxon>Streptosporangiales</taxon>
        <taxon>Nocardiopsidaceae</taxon>
        <taxon>Spinactinospora</taxon>
    </lineage>
</organism>
<keyword evidence="5" id="KW-0560">Oxidoreductase</keyword>
<feature type="transmembrane region" description="Helical" evidence="7">
    <location>
        <begin position="421"/>
        <end position="443"/>
    </location>
</feature>
<dbReference type="InterPro" id="IPR036259">
    <property type="entry name" value="MFS_trans_sf"/>
</dbReference>
<name>A0A852TYH1_9ACTN</name>
<accession>A0A852TYH1</accession>
<dbReference type="RefSeq" id="WP_218882399.1">
    <property type="nucleotide sequence ID" value="NZ_BAAAYY010000001.1"/>
</dbReference>
<protein>
    <submittedName>
        <fullName evidence="9">NAD(P)-dependent dehydrogenase (Short-subunit alcohol dehydrogenase family)</fullName>
    </submittedName>
</protein>
<comment type="caution">
    <text evidence="9">The sequence shown here is derived from an EMBL/GenBank/DDBJ whole genome shotgun (WGS) entry which is preliminary data.</text>
</comment>
<sequence length="528" mass="54914">MTSEPDPTGPGRVLHRPMTAVYPELPGRTAVITGAARGMGARFAAGLAARGVDVVGGDIDAEQMAATAEEVGAEARATALGDRPGRVLARRLDVTRPEEHEALARDALEEFGGIDFWINNAGIFPSAAAEEISAEQIGATLSVNVEGVLFGAQAAARHMRPGGAIVNMSSVSAWDAARVLEEADAGRTLRAVTLERLAEAMGVPADALIATVDRWNAQVPEGADPDFLRHRTLANKGSQHHPDPIDKAPFYAVRILPAELVCTHAGLEINADAAVLDDRGAVVPGLFAAGEAGAGVLGLRYVGGGNAAAHVAEPETFLGQLRVLKDGRVLYLAVANLFAACGLYGFTFFLPQIVQQMDPSYSATNIGFLGAIPFLVGAVGMLLVARNSDRTGERRFHVIALMLLAAAGLFGTIQFRTDPVIALACLSMVGIGVLGYMAPYWALASRLLSREHTAVGLAAINSIAALGGFFGPYVIGVNATADDVSVGLYFPIGCLVVCAVMLAFLKVPRADRPAAEAGAQAPTAPAAK</sequence>
<feature type="domain" description="Major facilitator superfamily (MFS) profile" evidence="8">
    <location>
        <begin position="328"/>
        <end position="528"/>
    </location>
</feature>
<dbReference type="Gene3D" id="3.40.50.720">
    <property type="entry name" value="NAD(P)-binding Rossmann-like Domain"/>
    <property type="match status" value="1"/>
</dbReference>
<dbReference type="SUPFAM" id="SSF56425">
    <property type="entry name" value="Succinate dehydrogenase/fumarate reductase flavoprotein, catalytic domain"/>
    <property type="match status" value="1"/>
</dbReference>
<dbReference type="Gene3D" id="1.20.1250.20">
    <property type="entry name" value="MFS general substrate transporter like domains"/>
    <property type="match status" value="1"/>
</dbReference>
<dbReference type="PROSITE" id="PS50850">
    <property type="entry name" value="MFS"/>
    <property type="match status" value="1"/>
</dbReference>
<dbReference type="GO" id="GO:0022857">
    <property type="term" value="F:transmembrane transporter activity"/>
    <property type="evidence" value="ECO:0007669"/>
    <property type="project" value="InterPro"/>
</dbReference>
<dbReference type="CDD" id="cd05233">
    <property type="entry name" value="SDR_c"/>
    <property type="match status" value="1"/>
</dbReference>
<dbReference type="GO" id="GO:0016616">
    <property type="term" value="F:oxidoreductase activity, acting on the CH-OH group of donors, NAD or NADP as acceptor"/>
    <property type="evidence" value="ECO:0007669"/>
    <property type="project" value="TreeGrafter"/>
</dbReference>
<dbReference type="SUPFAM" id="SSF51735">
    <property type="entry name" value="NAD(P)-binding Rossmann-fold domains"/>
    <property type="match status" value="1"/>
</dbReference>
<dbReference type="Gene3D" id="3.50.50.60">
    <property type="entry name" value="FAD/NAD(P)-binding domain"/>
    <property type="match status" value="1"/>
</dbReference>
<evidence type="ECO:0000256" key="3">
    <source>
        <dbReference type="ARBA" id="ARBA00022692"/>
    </source>
</evidence>
<feature type="transmembrane region" description="Helical" evidence="7">
    <location>
        <begin position="455"/>
        <end position="475"/>
    </location>
</feature>
<gene>
    <name evidence="9" type="ORF">HDA32_002164</name>
</gene>
<evidence type="ECO:0000256" key="1">
    <source>
        <dbReference type="ARBA" id="ARBA00004651"/>
    </source>
</evidence>
<dbReference type="PANTHER" id="PTHR42760:SF133">
    <property type="entry name" value="3-OXOACYL-[ACYL-CARRIER-PROTEIN] REDUCTASE"/>
    <property type="match status" value="1"/>
</dbReference>
<dbReference type="GO" id="GO:0005886">
    <property type="term" value="C:plasma membrane"/>
    <property type="evidence" value="ECO:0007669"/>
    <property type="project" value="UniProtKB-SubCell"/>
</dbReference>
<dbReference type="Pfam" id="PF00106">
    <property type="entry name" value="adh_short"/>
    <property type="match status" value="1"/>
</dbReference>
<evidence type="ECO:0000259" key="8">
    <source>
        <dbReference type="PROSITE" id="PS50850"/>
    </source>
</evidence>
<feature type="transmembrane region" description="Helical" evidence="7">
    <location>
        <begin position="487"/>
        <end position="505"/>
    </location>
</feature>
<evidence type="ECO:0000256" key="7">
    <source>
        <dbReference type="SAM" id="Phobius"/>
    </source>
</evidence>
<dbReference type="InterPro" id="IPR020846">
    <property type="entry name" value="MFS_dom"/>
</dbReference>
<dbReference type="InterPro" id="IPR011701">
    <property type="entry name" value="MFS"/>
</dbReference>
<dbReference type="EMBL" id="JACCCC010000001">
    <property type="protein sequence ID" value="NYE47044.1"/>
    <property type="molecule type" value="Genomic_DNA"/>
</dbReference>
<dbReference type="AlphaFoldDB" id="A0A852TYH1"/>
<evidence type="ECO:0000313" key="9">
    <source>
        <dbReference type="EMBL" id="NYE47044.1"/>
    </source>
</evidence>
<dbReference type="InterPro" id="IPR036291">
    <property type="entry name" value="NAD(P)-bd_dom_sf"/>
</dbReference>
<keyword evidence="10" id="KW-1185">Reference proteome</keyword>